<dbReference type="AlphaFoldDB" id="A0A3M8WJL1"/>
<evidence type="ECO:0000256" key="2">
    <source>
        <dbReference type="ARBA" id="ARBA00023235"/>
    </source>
</evidence>
<evidence type="ECO:0000313" key="5">
    <source>
        <dbReference type="EMBL" id="RNG28891.1"/>
    </source>
</evidence>
<feature type="region of interest" description="Disordered" evidence="4">
    <location>
        <begin position="206"/>
        <end position="230"/>
    </location>
</feature>
<proteinExistence type="predicted"/>
<dbReference type="Gene3D" id="3.20.20.240">
    <property type="entry name" value="Methylmalonyl-CoA mutase"/>
    <property type="match status" value="1"/>
</dbReference>
<dbReference type="GO" id="GO:0050097">
    <property type="term" value="F:methylaspartate mutase activity"/>
    <property type="evidence" value="ECO:0007669"/>
    <property type="project" value="InterPro"/>
</dbReference>
<dbReference type="InterPro" id="IPR006396">
    <property type="entry name" value="Glu_mut_E"/>
</dbReference>
<name>A0A3M8WJL1_9ACTN</name>
<reference evidence="5 6" key="1">
    <citation type="submission" date="2018-11" db="EMBL/GenBank/DDBJ databases">
        <title>The Potential of Streptomyces as Biocontrol Agents against the Tomato grey mould, Botrytis cinerea (Gray mold) Frontiers in Microbiology.</title>
        <authorList>
            <person name="Li D."/>
        </authorList>
    </citation>
    <scope>NUCLEOTIDE SEQUENCE [LARGE SCALE GENOMIC DNA]</scope>
    <source>
        <strain evidence="5 6">NEAU-LD23</strain>
    </source>
</reference>
<dbReference type="GO" id="GO:0031419">
    <property type="term" value="F:cobalamin binding"/>
    <property type="evidence" value="ECO:0007669"/>
    <property type="project" value="UniProtKB-KW"/>
</dbReference>
<evidence type="ECO:0000313" key="6">
    <source>
        <dbReference type="Proteomes" id="UP000275401"/>
    </source>
</evidence>
<dbReference type="EMBL" id="RIBZ01000153">
    <property type="protein sequence ID" value="RNG28891.1"/>
    <property type="molecule type" value="Genomic_DNA"/>
</dbReference>
<evidence type="ECO:0000256" key="3">
    <source>
        <dbReference type="ARBA" id="ARBA00023285"/>
    </source>
</evidence>
<keyword evidence="1" id="KW-0846">Cobalamin</keyword>
<accession>A0A3M8WJL1</accession>
<keyword evidence="3" id="KW-0170">Cobalt</keyword>
<comment type="caution">
    <text evidence="5">The sequence shown here is derived from an EMBL/GenBank/DDBJ whole genome shotgun (WGS) entry which is preliminary data.</text>
</comment>
<gene>
    <name evidence="5" type="ORF">EEJ42_11175</name>
</gene>
<keyword evidence="6" id="KW-1185">Reference proteome</keyword>
<dbReference type="Pfam" id="PF06368">
    <property type="entry name" value="Met_asp_mut_E"/>
    <property type="match status" value="1"/>
</dbReference>
<sequence length="230" mass="24838">MSEGFGAFVRAHGGEGRLVVQPRMGFGDPQRMREGLAATRAADALTVGTITLDAHTRVGHLRAVERALRDGSDLNGYPIVSHEESVTRWVLSAASGPGFPVQVRHGSAAPADIFRTLTRLGLGAGEGGPVSYRLPYGRTPLAESVRNWRESCEVVTEPAALEYADRGAADRADHRFGSGPVRSPPPGCWRICRTCAEGSTTWPWSTAHPCRSPAHVEPEQARVRSPRVWP</sequence>
<evidence type="ECO:0000256" key="1">
    <source>
        <dbReference type="ARBA" id="ARBA00022628"/>
    </source>
</evidence>
<organism evidence="5 6">
    <name type="scientific">Streptomyces botrytidirepellens</name>
    <dbReference type="NCBI Taxonomy" id="2486417"/>
    <lineage>
        <taxon>Bacteria</taxon>
        <taxon>Bacillati</taxon>
        <taxon>Actinomycetota</taxon>
        <taxon>Actinomycetes</taxon>
        <taxon>Kitasatosporales</taxon>
        <taxon>Streptomycetaceae</taxon>
        <taxon>Streptomyces</taxon>
    </lineage>
</organism>
<dbReference type="SUPFAM" id="SSF51703">
    <property type="entry name" value="Cobalamin (vitamin B12)-dependent enzymes"/>
    <property type="match status" value="1"/>
</dbReference>
<dbReference type="GO" id="GO:0019670">
    <property type="term" value="P:anaerobic L-glutamate catabolic process"/>
    <property type="evidence" value="ECO:0007669"/>
    <property type="project" value="InterPro"/>
</dbReference>
<evidence type="ECO:0000256" key="4">
    <source>
        <dbReference type="SAM" id="MobiDB-lite"/>
    </source>
</evidence>
<keyword evidence="2" id="KW-0413">Isomerase</keyword>
<dbReference type="Proteomes" id="UP000275401">
    <property type="component" value="Unassembled WGS sequence"/>
</dbReference>
<protein>
    <submittedName>
        <fullName evidence="5">Uncharacterized protein</fullName>
    </submittedName>
</protein>
<dbReference type="InterPro" id="IPR016176">
    <property type="entry name" value="Cbl-dep_enz_cat"/>
</dbReference>